<dbReference type="PROSITE" id="PS50977">
    <property type="entry name" value="HTH_TETR_2"/>
    <property type="match status" value="1"/>
</dbReference>
<evidence type="ECO:0000259" key="4">
    <source>
        <dbReference type="PROSITE" id="PS50977"/>
    </source>
</evidence>
<evidence type="ECO:0000256" key="2">
    <source>
        <dbReference type="ARBA" id="ARBA00023125"/>
    </source>
</evidence>
<dbReference type="PANTHER" id="PTHR43479">
    <property type="entry name" value="ACREF/ENVCD OPERON REPRESSOR-RELATED"/>
    <property type="match status" value="1"/>
</dbReference>
<protein>
    <submittedName>
        <fullName evidence="5">DNA-binding transcriptional regulator, AcrR family</fullName>
    </submittedName>
</protein>
<keyword evidence="6" id="KW-1185">Reference proteome</keyword>
<dbReference type="InterPro" id="IPR009057">
    <property type="entry name" value="Homeodomain-like_sf"/>
</dbReference>
<keyword evidence="1" id="KW-0678">Repressor</keyword>
<dbReference type="InterPro" id="IPR050624">
    <property type="entry name" value="HTH-type_Tx_Regulator"/>
</dbReference>
<dbReference type="Pfam" id="PF14278">
    <property type="entry name" value="TetR_C_8"/>
    <property type="match status" value="1"/>
</dbReference>
<evidence type="ECO:0000313" key="6">
    <source>
        <dbReference type="Proteomes" id="UP000198853"/>
    </source>
</evidence>
<organism evidence="5 6">
    <name type="scientific">Natribacillus halophilus</name>
    <dbReference type="NCBI Taxonomy" id="549003"/>
    <lineage>
        <taxon>Bacteria</taxon>
        <taxon>Bacillati</taxon>
        <taxon>Bacillota</taxon>
        <taxon>Bacilli</taxon>
        <taxon>Bacillales</taxon>
        <taxon>Bacillaceae</taxon>
        <taxon>Natribacillus</taxon>
    </lineage>
</organism>
<sequence>MSLLKTKQLSAITVKEICEHADINRSTFYAHYTDPFDLLEQIEEEIIADVNAYLSQYNFSQEEESLQMTERLLAYIASKYDICQTLLNENSDHSFERRVMEVARTFLVKSWTENNKMDPDISEYASTFLIGGSINIIKQWLANDMDQSPEQIARLINSVEICSKHND</sequence>
<dbReference type="SUPFAM" id="SSF46689">
    <property type="entry name" value="Homeodomain-like"/>
    <property type="match status" value="1"/>
</dbReference>
<dbReference type="GO" id="GO:0003677">
    <property type="term" value="F:DNA binding"/>
    <property type="evidence" value="ECO:0007669"/>
    <property type="project" value="UniProtKB-UniRule"/>
</dbReference>
<feature type="DNA-binding region" description="H-T-H motif" evidence="3">
    <location>
        <begin position="13"/>
        <end position="32"/>
    </location>
</feature>
<evidence type="ECO:0000256" key="1">
    <source>
        <dbReference type="ARBA" id="ARBA00022491"/>
    </source>
</evidence>
<dbReference type="PANTHER" id="PTHR43479:SF7">
    <property type="entry name" value="TETR-FAMILY TRANSCRIPTIONAL REGULATOR"/>
    <property type="match status" value="1"/>
</dbReference>
<evidence type="ECO:0000256" key="3">
    <source>
        <dbReference type="PROSITE-ProRule" id="PRU00335"/>
    </source>
</evidence>
<proteinExistence type="predicted"/>
<gene>
    <name evidence="5" type="ORF">SAMN04488123_108101</name>
</gene>
<dbReference type="Gene3D" id="1.10.357.10">
    <property type="entry name" value="Tetracycline Repressor, domain 2"/>
    <property type="match status" value="1"/>
</dbReference>
<dbReference type="InterPro" id="IPR039532">
    <property type="entry name" value="TetR_C_Firmicutes"/>
</dbReference>
<dbReference type="AlphaFoldDB" id="A0A1G8PGM2"/>
<name>A0A1G8PGM2_9BACI</name>
<evidence type="ECO:0000313" key="5">
    <source>
        <dbReference type="EMBL" id="SDI90970.1"/>
    </source>
</evidence>
<accession>A0A1G8PGM2</accession>
<dbReference type="EMBL" id="FNEN01000008">
    <property type="protein sequence ID" value="SDI90970.1"/>
    <property type="molecule type" value="Genomic_DNA"/>
</dbReference>
<feature type="domain" description="HTH tetR-type" evidence="4">
    <location>
        <begin position="1"/>
        <end position="50"/>
    </location>
</feature>
<dbReference type="Proteomes" id="UP000198853">
    <property type="component" value="Unassembled WGS sequence"/>
</dbReference>
<dbReference type="InterPro" id="IPR001647">
    <property type="entry name" value="HTH_TetR"/>
</dbReference>
<reference evidence="5 6" key="1">
    <citation type="submission" date="2016-10" db="EMBL/GenBank/DDBJ databases">
        <authorList>
            <person name="de Groot N.N."/>
        </authorList>
    </citation>
    <scope>NUCLEOTIDE SEQUENCE [LARGE SCALE GENOMIC DNA]</scope>
    <source>
        <strain evidence="5 6">DSM 21771</strain>
    </source>
</reference>
<keyword evidence="2 3" id="KW-0238">DNA-binding</keyword>